<organism evidence="1 2">
    <name type="scientific">Hoylesella loescheii DSM 19665 = JCM 12249 = ATCC 15930</name>
    <dbReference type="NCBI Taxonomy" id="1122985"/>
    <lineage>
        <taxon>Bacteria</taxon>
        <taxon>Pseudomonadati</taxon>
        <taxon>Bacteroidota</taxon>
        <taxon>Bacteroidia</taxon>
        <taxon>Bacteroidales</taxon>
        <taxon>Prevotellaceae</taxon>
        <taxon>Hoylesella</taxon>
    </lineage>
</organism>
<proteinExistence type="predicted"/>
<evidence type="ECO:0000313" key="1">
    <source>
        <dbReference type="EMBL" id="KDR52713.1"/>
    </source>
</evidence>
<evidence type="ECO:0000313" key="2">
    <source>
        <dbReference type="Proteomes" id="UP000027442"/>
    </source>
</evidence>
<comment type="caution">
    <text evidence="1">The sequence shown here is derived from an EMBL/GenBank/DDBJ whole genome shotgun (WGS) entry which is preliminary data.</text>
</comment>
<dbReference type="PATRIC" id="fig|1122985.7.peg.1257"/>
<keyword evidence="2" id="KW-1185">Reference proteome</keyword>
<dbReference type="HOGENOM" id="CLU_200244_1_0_10"/>
<dbReference type="EMBL" id="JNGW01000047">
    <property type="protein sequence ID" value="KDR52713.1"/>
    <property type="molecule type" value="Genomic_DNA"/>
</dbReference>
<dbReference type="RefSeq" id="WP_018966974.1">
    <property type="nucleotide sequence ID" value="NZ_KB899212.1"/>
</dbReference>
<gene>
    <name evidence="1" type="ORF">HMPREF1991_01211</name>
</gene>
<dbReference type="InterPro" id="IPR046138">
    <property type="entry name" value="DUF6140"/>
</dbReference>
<dbReference type="Pfam" id="PF19637">
    <property type="entry name" value="DUF6140"/>
    <property type="match status" value="1"/>
</dbReference>
<sequence length="74" mass="8045">MAKYRITTKHLRTNNGVRIEPGMSVEVITPTIGNPVVNNGGTLVQQAFLRIYGVDIKKAGCLNMGELSAEEITD</sequence>
<dbReference type="AlphaFoldDB" id="A0A069QIQ0"/>
<dbReference type="Proteomes" id="UP000027442">
    <property type="component" value="Unassembled WGS sequence"/>
</dbReference>
<accession>A0A069QIQ0</accession>
<reference evidence="1 2" key="1">
    <citation type="submission" date="2013-08" db="EMBL/GenBank/DDBJ databases">
        <authorList>
            <person name="Weinstock G."/>
            <person name="Sodergren E."/>
            <person name="Wylie T."/>
            <person name="Fulton L."/>
            <person name="Fulton R."/>
            <person name="Fronick C."/>
            <person name="O'Laughlin M."/>
            <person name="Godfrey J."/>
            <person name="Miner T."/>
            <person name="Herter B."/>
            <person name="Appelbaum E."/>
            <person name="Cordes M."/>
            <person name="Lek S."/>
            <person name="Wollam A."/>
            <person name="Pepin K.H."/>
            <person name="Palsikar V.B."/>
            <person name="Mitreva M."/>
            <person name="Wilson R.K."/>
        </authorList>
    </citation>
    <scope>NUCLEOTIDE SEQUENCE [LARGE SCALE GENOMIC DNA]</scope>
    <source>
        <strain evidence="1 2">ATCC 15930</strain>
    </source>
</reference>
<dbReference type="eggNOG" id="ENOG5033F34">
    <property type="taxonomic scope" value="Bacteria"/>
</dbReference>
<protein>
    <submittedName>
        <fullName evidence="1">Uncharacterized protein</fullName>
    </submittedName>
</protein>
<name>A0A069QIQ0_HOYLO</name>